<evidence type="ECO:0000313" key="3">
    <source>
        <dbReference type="EMBL" id="MBR9650288.1"/>
    </source>
</evidence>
<dbReference type="EMBL" id="JADMKU010000002">
    <property type="protein sequence ID" value="MBR9650288.1"/>
    <property type="molecule type" value="Genomic_DNA"/>
</dbReference>
<evidence type="ECO:0000313" key="4">
    <source>
        <dbReference type="Proteomes" id="UP001195941"/>
    </source>
</evidence>
<keyword evidence="1" id="KW-0472">Membrane</keyword>
<feature type="chain" id="PRO_5046621931" description="Ferrochelatase" evidence="2">
    <location>
        <begin position="21"/>
        <end position="62"/>
    </location>
</feature>
<evidence type="ECO:0000256" key="2">
    <source>
        <dbReference type="SAM" id="SignalP"/>
    </source>
</evidence>
<keyword evidence="1" id="KW-1133">Transmembrane helix</keyword>
<dbReference type="Proteomes" id="UP001195941">
    <property type="component" value="Unassembled WGS sequence"/>
</dbReference>
<name>A0ABS5HMY7_9RHOB</name>
<accession>A0ABS5HMY7</accession>
<keyword evidence="2" id="KW-0732">Signal</keyword>
<dbReference type="RefSeq" id="WP_212699790.1">
    <property type="nucleotide sequence ID" value="NZ_JADMKU010000002.1"/>
</dbReference>
<reference evidence="3 4" key="1">
    <citation type="journal article" date="2021" name="Arch. Microbiol.">
        <title>Thalassobius aquimarinus sp. nov., isolated from the Sea of Japan seashore.</title>
        <authorList>
            <person name="Kurilenko V.V."/>
            <person name="Romanenko L.A."/>
            <person name="Chernysheva N.Y."/>
            <person name="Velansky P.V."/>
            <person name="Tekutyeva L.A."/>
            <person name="Isaeva M.P."/>
            <person name="Mikhailov V.V."/>
        </authorList>
    </citation>
    <scope>NUCLEOTIDE SEQUENCE [LARGE SCALE GENOMIC DNA]</scope>
    <source>
        <strain evidence="3 4">KMM 8518</strain>
    </source>
</reference>
<sequence length="62" mass="6232">MKRFAVLPLCLTLVAGPVLAGSAAEPAMEPEVIMADAASSSSDNALAVSVMLLAVALIAFTD</sequence>
<comment type="caution">
    <text evidence="3">The sequence shown here is derived from an EMBL/GenBank/DDBJ whole genome shotgun (WGS) entry which is preliminary data.</text>
</comment>
<feature type="signal peptide" evidence="2">
    <location>
        <begin position="1"/>
        <end position="20"/>
    </location>
</feature>
<evidence type="ECO:0000256" key="1">
    <source>
        <dbReference type="SAM" id="Phobius"/>
    </source>
</evidence>
<organism evidence="3 4">
    <name type="scientific">Thalassovita aquimarina</name>
    <dbReference type="NCBI Taxonomy" id="2785917"/>
    <lineage>
        <taxon>Bacteria</taxon>
        <taxon>Pseudomonadati</taxon>
        <taxon>Pseudomonadota</taxon>
        <taxon>Alphaproteobacteria</taxon>
        <taxon>Rhodobacterales</taxon>
        <taxon>Roseobacteraceae</taxon>
        <taxon>Thalassovita</taxon>
    </lineage>
</organism>
<keyword evidence="1" id="KW-0812">Transmembrane</keyword>
<evidence type="ECO:0008006" key="5">
    <source>
        <dbReference type="Google" id="ProtNLM"/>
    </source>
</evidence>
<feature type="transmembrane region" description="Helical" evidence="1">
    <location>
        <begin position="44"/>
        <end position="61"/>
    </location>
</feature>
<proteinExistence type="predicted"/>
<protein>
    <recommendedName>
        <fullName evidence="5">Ferrochelatase</fullName>
    </recommendedName>
</protein>
<gene>
    <name evidence="3" type="ORF">IT775_04000</name>
</gene>
<keyword evidence="4" id="KW-1185">Reference proteome</keyword>